<proteinExistence type="predicted"/>
<reference evidence="2 3" key="1">
    <citation type="journal article" date="2015" name="Nature">
        <title>rRNA introns, odd ribosomes, and small enigmatic genomes across a large radiation of phyla.</title>
        <authorList>
            <person name="Brown C.T."/>
            <person name="Hug L.A."/>
            <person name="Thomas B.C."/>
            <person name="Sharon I."/>
            <person name="Castelle C.J."/>
            <person name="Singh A."/>
            <person name="Wilkins M.J."/>
            <person name="Williams K.H."/>
            <person name="Banfield J.F."/>
        </authorList>
    </citation>
    <scope>NUCLEOTIDE SEQUENCE [LARGE SCALE GENOMIC DNA]</scope>
</reference>
<dbReference type="PANTHER" id="PTHR32432">
    <property type="entry name" value="CELL DIVISION PROTEIN FTSA-RELATED"/>
    <property type="match status" value="1"/>
</dbReference>
<protein>
    <submittedName>
        <fullName evidence="2">Type IV pilus biogenesis protein PilM</fullName>
    </submittedName>
</protein>
<dbReference type="PATRIC" id="fig|1618442.3.peg.928"/>
<dbReference type="CDD" id="cd24049">
    <property type="entry name" value="ASKHA_NBD_PilM"/>
    <property type="match status" value="1"/>
</dbReference>
<dbReference type="Pfam" id="PF11104">
    <property type="entry name" value="PilM_2"/>
    <property type="match status" value="1"/>
</dbReference>
<dbReference type="SUPFAM" id="SSF53067">
    <property type="entry name" value="Actin-like ATPase domain"/>
    <property type="match status" value="2"/>
</dbReference>
<dbReference type="NCBIfam" id="TIGR01175">
    <property type="entry name" value="pilM"/>
    <property type="match status" value="1"/>
</dbReference>
<dbReference type="InterPro" id="IPR005883">
    <property type="entry name" value="PilM"/>
</dbReference>
<dbReference type="AlphaFoldDB" id="A0A0G0ZBW0"/>
<feature type="domain" description="SHS2" evidence="1">
    <location>
        <begin position="1"/>
        <end position="166"/>
    </location>
</feature>
<dbReference type="Proteomes" id="UP000034320">
    <property type="component" value="Unassembled WGS sequence"/>
</dbReference>
<dbReference type="InterPro" id="IPR043129">
    <property type="entry name" value="ATPase_NBD"/>
</dbReference>
<sequence>MLGIDIGTTSIKAVSLSRNKNDVSLLAAGNIPAPRVNPDMVAHSDEQVIANTINQLVHDMKVNSAGVAVSLPSYKVINQVIEIPEMNEKEIEQSIQWEAEQYIPLPLSKVKIDYSVIGRNEATKKLKIILVAAPLSLIEKYMRIISLTGLNLLAIETEILASVRSVVHSLPTLANIMLLSVGATNTEIALIRNQLLIYTKSYPIGGNTLTRAVSEELGFDYSQAEEYKNTYGLDESKLEAKINKIVAPFFTNLFSEIEKTIIYFKEEYLKEEIMTVVISGGTAKLPGLMLATTKNIGINSQVSNPFINIQANETVLNSLTADAPIYTTSVGLALKEI</sequence>
<dbReference type="PIRSF" id="PIRSF019169">
    <property type="entry name" value="PilM"/>
    <property type="match status" value="1"/>
</dbReference>
<name>A0A0G0ZBW0_9BACT</name>
<dbReference type="InterPro" id="IPR050696">
    <property type="entry name" value="FtsA/MreB"/>
</dbReference>
<evidence type="ECO:0000313" key="3">
    <source>
        <dbReference type="Proteomes" id="UP000034320"/>
    </source>
</evidence>
<gene>
    <name evidence="2" type="ORF">UV09_C0022G0011</name>
</gene>
<dbReference type="SMART" id="SM00842">
    <property type="entry name" value="FtsA"/>
    <property type="match status" value="1"/>
</dbReference>
<dbReference type="EMBL" id="LCDD01000022">
    <property type="protein sequence ID" value="KKS46129.1"/>
    <property type="molecule type" value="Genomic_DNA"/>
</dbReference>
<accession>A0A0G0ZBW0</accession>
<dbReference type="Gene3D" id="3.30.420.40">
    <property type="match status" value="2"/>
</dbReference>
<organism evidence="2 3">
    <name type="scientific">Candidatus Gottesmanbacteria bacterium GW2011_GWA2_42_18</name>
    <dbReference type="NCBI Taxonomy" id="1618442"/>
    <lineage>
        <taxon>Bacteria</taxon>
        <taxon>Candidatus Gottesmaniibacteriota</taxon>
    </lineage>
</organism>
<evidence type="ECO:0000259" key="1">
    <source>
        <dbReference type="SMART" id="SM00842"/>
    </source>
</evidence>
<evidence type="ECO:0000313" key="2">
    <source>
        <dbReference type="EMBL" id="KKS46129.1"/>
    </source>
</evidence>
<dbReference type="InterPro" id="IPR003494">
    <property type="entry name" value="SHS2_FtsA"/>
</dbReference>
<dbReference type="Gene3D" id="3.30.1490.300">
    <property type="match status" value="1"/>
</dbReference>
<dbReference type="GO" id="GO:0051301">
    <property type="term" value="P:cell division"/>
    <property type="evidence" value="ECO:0007669"/>
    <property type="project" value="InterPro"/>
</dbReference>
<comment type="caution">
    <text evidence="2">The sequence shown here is derived from an EMBL/GenBank/DDBJ whole genome shotgun (WGS) entry which is preliminary data.</text>
</comment>
<dbReference type="PANTHER" id="PTHR32432:SF3">
    <property type="entry name" value="ETHANOLAMINE UTILIZATION PROTEIN EUTJ"/>
    <property type="match status" value="1"/>
</dbReference>